<feature type="non-terminal residue" evidence="2">
    <location>
        <position position="1"/>
    </location>
</feature>
<evidence type="ECO:0000313" key="3">
    <source>
        <dbReference type="Proteomes" id="UP001189429"/>
    </source>
</evidence>
<gene>
    <name evidence="2" type="ORF">PCOR1329_LOCUS82633</name>
</gene>
<dbReference type="EMBL" id="CAUYUJ010021905">
    <property type="protein sequence ID" value="CAK0907680.1"/>
    <property type="molecule type" value="Genomic_DNA"/>
</dbReference>
<comment type="caution">
    <text evidence="2">The sequence shown here is derived from an EMBL/GenBank/DDBJ whole genome shotgun (WGS) entry which is preliminary data.</text>
</comment>
<dbReference type="Proteomes" id="UP001189429">
    <property type="component" value="Unassembled WGS sequence"/>
</dbReference>
<protein>
    <submittedName>
        <fullName evidence="2">Uncharacterized protein</fullName>
    </submittedName>
</protein>
<sequence length="86" mass="9233">SLARRGAERRAGGGAAAEGWSTGRRDARGRGRLPGGHHRQIHQGPAGGRQRHVLLMVQRQQVRDGRSSWRCGRALGHVAGDGPQRG</sequence>
<feature type="region of interest" description="Disordered" evidence="1">
    <location>
        <begin position="1"/>
        <end position="50"/>
    </location>
</feature>
<feature type="non-terminal residue" evidence="2">
    <location>
        <position position="86"/>
    </location>
</feature>
<name>A0ABN9Y549_9DINO</name>
<proteinExistence type="predicted"/>
<evidence type="ECO:0000313" key="2">
    <source>
        <dbReference type="EMBL" id="CAK0907680.1"/>
    </source>
</evidence>
<evidence type="ECO:0000256" key="1">
    <source>
        <dbReference type="SAM" id="MobiDB-lite"/>
    </source>
</evidence>
<reference evidence="2" key="1">
    <citation type="submission" date="2023-10" db="EMBL/GenBank/DDBJ databases">
        <authorList>
            <person name="Chen Y."/>
            <person name="Shah S."/>
            <person name="Dougan E. K."/>
            <person name="Thang M."/>
            <person name="Chan C."/>
        </authorList>
    </citation>
    <scope>NUCLEOTIDE SEQUENCE [LARGE SCALE GENOMIC DNA]</scope>
</reference>
<keyword evidence="3" id="KW-1185">Reference proteome</keyword>
<organism evidence="2 3">
    <name type="scientific">Prorocentrum cordatum</name>
    <dbReference type="NCBI Taxonomy" id="2364126"/>
    <lineage>
        <taxon>Eukaryota</taxon>
        <taxon>Sar</taxon>
        <taxon>Alveolata</taxon>
        <taxon>Dinophyceae</taxon>
        <taxon>Prorocentrales</taxon>
        <taxon>Prorocentraceae</taxon>
        <taxon>Prorocentrum</taxon>
    </lineage>
</organism>
<feature type="compositionally biased region" description="Basic and acidic residues" evidence="1">
    <location>
        <begin position="1"/>
        <end position="11"/>
    </location>
</feature>
<accession>A0ABN9Y549</accession>